<reference evidence="3" key="1">
    <citation type="submission" date="2025-08" db="UniProtKB">
        <authorList>
            <consortium name="RefSeq"/>
        </authorList>
    </citation>
    <scope>IDENTIFICATION</scope>
    <source>
        <tissue evidence="3">Fruit stalk</tissue>
    </source>
</reference>
<proteinExistence type="predicted"/>
<dbReference type="AlphaFoldDB" id="A0A6P6A5J7"/>
<feature type="domain" description="F-box associated beta-propeller type 1" evidence="1">
    <location>
        <begin position="88"/>
        <end position="185"/>
    </location>
</feature>
<protein>
    <submittedName>
        <fullName evidence="3">F-box protein At3g07870-like</fullName>
    </submittedName>
</protein>
<dbReference type="Gene3D" id="1.20.1280.50">
    <property type="match status" value="1"/>
</dbReference>
<accession>A0A6P6A5J7</accession>
<dbReference type="InterPro" id="IPR006527">
    <property type="entry name" value="F-box-assoc_dom_typ1"/>
</dbReference>
<dbReference type="Proteomes" id="UP000515121">
    <property type="component" value="Unplaced"/>
</dbReference>
<dbReference type="SUPFAM" id="SSF81383">
    <property type="entry name" value="F-box domain"/>
    <property type="match status" value="1"/>
</dbReference>
<evidence type="ECO:0000313" key="2">
    <source>
        <dbReference type="Proteomes" id="UP000515121"/>
    </source>
</evidence>
<dbReference type="InterPro" id="IPR017451">
    <property type="entry name" value="F-box-assoc_interact_dom"/>
</dbReference>
<dbReference type="GeneID" id="111306493"/>
<keyword evidence="2" id="KW-1185">Reference proteome</keyword>
<dbReference type="Pfam" id="PF07734">
    <property type="entry name" value="FBA_1"/>
    <property type="match status" value="1"/>
</dbReference>
<dbReference type="OrthoDB" id="1894463at2759"/>
<dbReference type="RefSeq" id="XP_022760072.1">
    <property type="nucleotide sequence ID" value="XM_022904337.1"/>
</dbReference>
<dbReference type="NCBIfam" id="TIGR01640">
    <property type="entry name" value="F_box_assoc_1"/>
    <property type="match status" value="1"/>
</dbReference>
<gene>
    <name evidence="3" type="primary">LOC111306493</name>
</gene>
<sequence length="268" mass="31168">MERLAQEIVLHMLSRLPVTSLLQSKLVCRAWRRFPMELPKLIKYPPRLGLYGFGFLPTTKEYKLVHIYYHRNFRPGGDPQIPASTLEQSEVLVGGRLHWLSDPNRYTRAGQIISFYLTTEKFQEFLPKPDYCGLVRCFHQLVVLRGCLSAAAYHDNDKLEIWVVKEYAVKESWIKEFTIGTYLPTTLRQHDLKLVLNSKDYFPETFAGVLWILKNGEILLEYMGRELVLYDPRQGTFKELICPEMLKYLKIIAHVVSLIGTDNTVIIS</sequence>
<dbReference type="PANTHER" id="PTHR31111:SF136">
    <property type="entry name" value="F-BOX ASSOCIATED DOMAIN-CONTAINING PROTEIN"/>
    <property type="match status" value="1"/>
</dbReference>
<evidence type="ECO:0000259" key="1">
    <source>
        <dbReference type="Pfam" id="PF07734"/>
    </source>
</evidence>
<name>A0A6P6A5J7_DURZI</name>
<evidence type="ECO:0000313" key="3">
    <source>
        <dbReference type="RefSeq" id="XP_022760072.1"/>
    </source>
</evidence>
<dbReference type="PANTHER" id="PTHR31111">
    <property type="entry name" value="BNAA05G37150D PROTEIN-RELATED"/>
    <property type="match status" value="1"/>
</dbReference>
<dbReference type="KEGG" id="dzi:111306493"/>
<organism evidence="2 3">
    <name type="scientific">Durio zibethinus</name>
    <name type="common">Durian</name>
    <dbReference type="NCBI Taxonomy" id="66656"/>
    <lineage>
        <taxon>Eukaryota</taxon>
        <taxon>Viridiplantae</taxon>
        <taxon>Streptophyta</taxon>
        <taxon>Embryophyta</taxon>
        <taxon>Tracheophyta</taxon>
        <taxon>Spermatophyta</taxon>
        <taxon>Magnoliopsida</taxon>
        <taxon>eudicotyledons</taxon>
        <taxon>Gunneridae</taxon>
        <taxon>Pentapetalae</taxon>
        <taxon>rosids</taxon>
        <taxon>malvids</taxon>
        <taxon>Malvales</taxon>
        <taxon>Malvaceae</taxon>
        <taxon>Helicteroideae</taxon>
        <taxon>Durio</taxon>
    </lineage>
</organism>
<dbReference type="InterPro" id="IPR036047">
    <property type="entry name" value="F-box-like_dom_sf"/>
</dbReference>